<comment type="subcellular location">
    <subcellularLocation>
        <location evidence="1">Nucleus</location>
    </subcellularLocation>
</comment>
<name>A0AAD8CJZ3_ACIOX</name>
<evidence type="ECO:0000256" key="2">
    <source>
        <dbReference type="ARBA" id="ARBA00022884"/>
    </source>
</evidence>
<keyword evidence="2 4" id="KW-0694">RNA-binding</keyword>
<evidence type="ECO:0000256" key="1">
    <source>
        <dbReference type="ARBA" id="ARBA00004123"/>
    </source>
</evidence>
<dbReference type="GO" id="GO:0006396">
    <property type="term" value="P:RNA processing"/>
    <property type="evidence" value="ECO:0007669"/>
    <property type="project" value="InterPro"/>
</dbReference>
<dbReference type="CDD" id="cd08033">
    <property type="entry name" value="LARP_6"/>
    <property type="match status" value="1"/>
</dbReference>
<evidence type="ECO:0000259" key="7">
    <source>
        <dbReference type="PROSITE" id="PS51938"/>
    </source>
</evidence>
<dbReference type="PRINTS" id="PR00302">
    <property type="entry name" value="LUPUSLA"/>
</dbReference>
<feature type="compositionally biased region" description="Basic residues" evidence="5">
    <location>
        <begin position="311"/>
        <end position="320"/>
    </location>
</feature>
<dbReference type="PANTHER" id="PTHR22792:SF61">
    <property type="entry name" value="LA RIBONUCLEOPROTEIN DOMAIN FAMILY MEMBER 6"/>
    <property type="match status" value="1"/>
</dbReference>
<dbReference type="AlphaFoldDB" id="A0AAD8CJZ3"/>
<dbReference type="FunFam" id="1.10.10.10:FF:000158">
    <property type="entry name" value="La ribonucleoprotein domain family member 7"/>
    <property type="match status" value="1"/>
</dbReference>
<organism evidence="8 9">
    <name type="scientific">Acipenser oxyrinchus oxyrinchus</name>
    <dbReference type="NCBI Taxonomy" id="40147"/>
    <lineage>
        <taxon>Eukaryota</taxon>
        <taxon>Metazoa</taxon>
        <taxon>Chordata</taxon>
        <taxon>Craniata</taxon>
        <taxon>Vertebrata</taxon>
        <taxon>Euteleostomi</taxon>
        <taxon>Actinopterygii</taxon>
        <taxon>Chondrostei</taxon>
        <taxon>Acipenseriformes</taxon>
        <taxon>Acipenseridae</taxon>
        <taxon>Acipenser</taxon>
    </lineage>
</organism>
<feature type="compositionally biased region" description="Low complexity" evidence="5">
    <location>
        <begin position="400"/>
        <end position="412"/>
    </location>
</feature>
<gene>
    <name evidence="8" type="primary">Larp6</name>
    <name evidence="8" type="ORF">AOXY_G31217</name>
</gene>
<evidence type="ECO:0000256" key="5">
    <source>
        <dbReference type="SAM" id="MobiDB-lite"/>
    </source>
</evidence>
<evidence type="ECO:0000313" key="8">
    <source>
        <dbReference type="EMBL" id="KAK1152529.1"/>
    </source>
</evidence>
<feature type="region of interest" description="Disordered" evidence="5">
    <location>
        <begin position="400"/>
        <end position="430"/>
    </location>
</feature>
<dbReference type="PANTHER" id="PTHR22792">
    <property type="entry name" value="LUPUS LA PROTEIN-RELATED"/>
    <property type="match status" value="1"/>
</dbReference>
<reference evidence="8" key="1">
    <citation type="submission" date="2022-02" db="EMBL/GenBank/DDBJ databases">
        <title>Atlantic sturgeon de novo genome assembly.</title>
        <authorList>
            <person name="Stock M."/>
            <person name="Klopp C."/>
            <person name="Guiguen Y."/>
            <person name="Cabau C."/>
            <person name="Parinello H."/>
            <person name="Santidrian Yebra-Pimentel E."/>
            <person name="Kuhl H."/>
            <person name="Dirks R.P."/>
            <person name="Guessner J."/>
            <person name="Wuertz S."/>
            <person name="Du K."/>
            <person name="Schartl M."/>
        </authorList>
    </citation>
    <scope>NUCLEOTIDE SEQUENCE</scope>
    <source>
        <strain evidence="8">STURGEONOMICS-FGT-2020</strain>
        <tissue evidence="8">Whole blood</tissue>
    </source>
</reference>
<comment type="caution">
    <text evidence="8">The sequence shown here is derived from an EMBL/GenBank/DDBJ whole genome shotgun (WGS) entry which is preliminary data.</text>
</comment>
<dbReference type="Gene3D" id="1.10.10.10">
    <property type="entry name" value="Winged helix-like DNA-binding domain superfamily/Winged helix DNA-binding domain"/>
    <property type="match status" value="1"/>
</dbReference>
<dbReference type="Pfam" id="PF12901">
    <property type="entry name" value="SUZ-C"/>
    <property type="match status" value="1"/>
</dbReference>
<dbReference type="SUPFAM" id="SSF46785">
    <property type="entry name" value="Winged helix' DNA-binding domain"/>
    <property type="match status" value="1"/>
</dbReference>
<dbReference type="Pfam" id="PF05383">
    <property type="entry name" value="La"/>
    <property type="match status" value="1"/>
</dbReference>
<dbReference type="GO" id="GO:0003729">
    <property type="term" value="F:mRNA binding"/>
    <property type="evidence" value="ECO:0007669"/>
    <property type="project" value="TreeGrafter"/>
</dbReference>
<dbReference type="InterPro" id="IPR002344">
    <property type="entry name" value="Lupus_La"/>
</dbReference>
<keyword evidence="9" id="KW-1185">Reference proteome</keyword>
<evidence type="ECO:0000259" key="6">
    <source>
        <dbReference type="PROSITE" id="PS50961"/>
    </source>
</evidence>
<dbReference type="PROSITE" id="PS50961">
    <property type="entry name" value="HTH_LA"/>
    <property type="match status" value="1"/>
</dbReference>
<sequence>MTSPGSSGLSALGSLPLSSLIQARLSSSDRAPTDSPALRACRLSAEDSFCEGMSDSLGRSSCELSETFEEDSSEGREWRPPDSELIRRIYTQVESYLSDESLAEDAFLLKHVRRNRMGYVSIKLLTSFKKVRYLTRDWQTTLHALRFSEALVVNEEGTKVRRRKPVSESLIGIPPSKLLLAWNLPGEPQAPGNSSGPGQHNLMETAMGVFGAHGTISSLRILWPGKELPSELKRHALKYPELSIKVCALVEYEFLDGARKAYEGLRAQQCVAGGEGIKVVLLGGRGIRKKNYVLDPEESEDLDEISESKPPKKPTRKSKRFPYALEDSSSLYSSSESDFAPASPVPVRRVARPQALYGSPLASPRVAPAFRPNSFSSPLAADSLGSPVLPRKLFPSGHCPSPLAAPELSSPSRVSGTSPEGSRTSVDVSSDSGILVGSPWVQRRKMAAAQAFISEKVVLVPSLGKKAVVSTVPSSALIRQPHGPDGTKGFFNCIGRGKLMLRH</sequence>
<dbReference type="InterPro" id="IPR006630">
    <property type="entry name" value="La_HTH"/>
</dbReference>
<dbReference type="SMART" id="SM00715">
    <property type="entry name" value="LA"/>
    <property type="match status" value="1"/>
</dbReference>
<dbReference type="InterPro" id="IPR036388">
    <property type="entry name" value="WH-like_DNA-bd_sf"/>
</dbReference>
<dbReference type="InterPro" id="IPR045180">
    <property type="entry name" value="La_dom_prot"/>
</dbReference>
<evidence type="ECO:0000313" key="9">
    <source>
        <dbReference type="Proteomes" id="UP001230051"/>
    </source>
</evidence>
<feature type="compositionally biased region" description="Polar residues" evidence="5">
    <location>
        <begin position="413"/>
        <end position="430"/>
    </location>
</feature>
<dbReference type="Proteomes" id="UP001230051">
    <property type="component" value="Unassembled WGS sequence"/>
</dbReference>
<feature type="region of interest" description="Disordered" evidence="5">
    <location>
        <begin position="298"/>
        <end position="320"/>
    </location>
</feature>
<evidence type="ECO:0000256" key="3">
    <source>
        <dbReference type="ARBA" id="ARBA00023242"/>
    </source>
</evidence>
<feature type="domain" description="SUZ-C" evidence="7">
    <location>
        <begin position="435"/>
        <end position="494"/>
    </location>
</feature>
<protein>
    <submittedName>
        <fullName evidence="8">La-related protein 6</fullName>
    </submittedName>
</protein>
<dbReference type="EMBL" id="JAGXEW010000046">
    <property type="protein sequence ID" value="KAK1152529.1"/>
    <property type="molecule type" value="Genomic_DNA"/>
</dbReference>
<dbReference type="GO" id="GO:1990904">
    <property type="term" value="C:ribonucleoprotein complex"/>
    <property type="evidence" value="ECO:0007669"/>
    <property type="project" value="InterPro"/>
</dbReference>
<keyword evidence="3" id="KW-0539">Nucleus</keyword>
<accession>A0AAD8CJZ3</accession>
<dbReference type="InterPro" id="IPR024642">
    <property type="entry name" value="SUZ-C"/>
</dbReference>
<dbReference type="PROSITE" id="PS51938">
    <property type="entry name" value="SUZ_C"/>
    <property type="match status" value="1"/>
</dbReference>
<proteinExistence type="predicted"/>
<dbReference type="InterPro" id="IPR036390">
    <property type="entry name" value="WH_DNA-bd_sf"/>
</dbReference>
<feature type="domain" description="HTH La-type RNA-binding" evidence="6">
    <location>
        <begin position="79"/>
        <end position="170"/>
    </location>
</feature>
<evidence type="ECO:0000256" key="4">
    <source>
        <dbReference type="PROSITE-ProRule" id="PRU00332"/>
    </source>
</evidence>
<dbReference type="GO" id="GO:0005634">
    <property type="term" value="C:nucleus"/>
    <property type="evidence" value="ECO:0007669"/>
    <property type="project" value="UniProtKB-SubCell"/>
</dbReference>